<dbReference type="SUPFAM" id="SSF82051">
    <property type="entry name" value="Obg GTP-binding protein N-terminal domain"/>
    <property type="match status" value="1"/>
</dbReference>
<feature type="binding site" evidence="8">
    <location>
        <begin position="230"/>
        <end position="233"/>
    </location>
    <ligand>
        <name>GTP</name>
        <dbReference type="ChEBI" id="CHEBI:37565"/>
    </ligand>
</feature>
<comment type="subcellular location">
    <subcellularLocation>
        <location evidence="8">Cytoplasm</location>
    </subcellularLocation>
</comment>
<dbReference type="EMBL" id="CP066776">
    <property type="protein sequence ID" value="QQL43930.1"/>
    <property type="molecule type" value="Genomic_DNA"/>
</dbReference>
<evidence type="ECO:0000313" key="10">
    <source>
        <dbReference type="Proteomes" id="UP000475117"/>
    </source>
</evidence>
<dbReference type="NCBIfam" id="NF008956">
    <property type="entry name" value="PRK12299.1"/>
    <property type="match status" value="1"/>
</dbReference>
<dbReference type="CDD" id="cd01898">
    <property type="entry name" value="Obg"/>
    <property type="match status" value="1"/>
</dbReference>
<dbReference type="PRINTS" id="PR00326">
    <property type="entry name" value="GTP1OBG"/>
</dbReference>
<evidence type="ECO:0000256" key="7">
    <source>
        <dbReference type="ARBA" id="ARBA00023134"/>
    </source>
</evidence>
<feature type="binding site" evidence="8">
    <location>
        <begin position="208"/>
        <end position="212"/>
    </location>
    <ligand>
        <name>GTP</name>
        <dbReference type="ChEBI" id="CHEBI:37565"/>
    </ligand>
</feature>
<dbReference type="PANTHER" id="PTHR11702:SF31">
    <property type="entry name" value="MITOCHONDRIAL RIBOSOME-ASSOCIATED GTPASE 2"/>
    <property type="match status" value="1"/>
</dbReference>
<evidence type="ECO:0000256" key="4">
    <source>
        <dbReference type="ARBA" id="ARBA00022741"/>
    </source>
</evidence>
<evidence type="ECO:0000256" key="2">
    <source>
        <dbReference type="ARBA" id="ARBA00022490"/>
    </source>
</evidence>
<feature type="binding site" evidence="8">
    <location>
        <position position="190"/>
    </location>
    <ligand>
        <name>Mg(2+)</name>
        <dbReference type="ChEBI" id="CHEBI:18420"/>
    </ligand>
</feature>
<comment type="function">
    <text evidence="8">An essential GTPase which binds GTP, GDP and possibly (p)ppGpp with moderate affinity, with high nucleotide exchange rates and a fairly low GTP hydrolysis rate. Plays a role in control of the cell cycle, stress response, ribosome biogenesis and in those bacteria that undergo differentiation, in morphogenesis control.</text>
</comment>
<dbReference type="InterPro" id="IPR036726">
    <property type="entry name" value="GTP1_OBG_dom_sf"/>
</dbReference>
<reference evidence="9 10" key="1">
    <citation type="submission" date="2020-12" db="EMBL/GenBank/DDBJ databases">
        <title>Sulforoseuscoccus oceanibium gen. nov., sp. nov., a representative of the phylum Verrucomicrobia with special cytoplasmic membrane, and proposal of Sulforoseuscoccusaceae fam. nov.</title>
        <authorList>
            <person name="Xi F."/>
        </authorList>
    </citation>
    <scope>NUCLEOTIDE SEQUENCE [LARGE SCALE GENOMIC DNA]</scope>
    <source>
        <strain evidence="9 10">T37</strain>
    </source>
</reference>
<evidence type="ECO:0000313" key="9">
    <source>
        <dbReference type="EMBL" id="QQL43930.1"/>
    </source>
</evidence>
<keyword evidence="7 8" id="KW-0342">GTP-binding</keyword>
<dbReference type="InterPro" id="IPR005225">
    <property type="entry name" value="Small_GTP-bd"/>
</dbReference>
<dbReference type="GO" id="GO:0003924">
    <property type="term" value="F:GTPase activity"/>
    <property type="evidence" value="ECO:0007669"/>
    <property type="project" value="UniProtKB-UniRule"/>
</dbReference>
<evidence type="ECO:0000256" key="6">
    <source>
        <dbReference type="ARBA" id="ARBA00022842"/>
    </source>
</evidence>
<dbReference type="Gene3D" id="3.40.50.300">
    <property type="entry name" value="P-loop containing nucleotide triphosphate hydrolases"/>
    <property type="match status" value="1"/>
</dbReference>
<dbReference type="Proteomes" id="UP000475117">
    <property type="component" value="Chromosome"/>
</dbReference>
<gene>
    <name evidence="9" type="primary">obgE</name>
    <name evidence="8" type="synonym">obg</name>
    <name evidence="9" type="ORF">G3M56_008470</name>
</gene>
<dbReference type="GO" id="GO:0042254">
    <property type="term" value="P:ribosome biogenesis"/>
    <property type="evidence" value="ECO:0007669"/>
    <property type="project" value="UniProtKB-UniRule"/>
</dbReference>
<dbReference type="Pfam" id="PF01018">
    <property type="entry name" value="GTP1_OBG"/>
    <property type="match status" value="1"/>
</dbReference>
<protein>
    <recommendedName>
        <fullName evidence="8">GTPase Obg</fullName>
        <ecNumber evidence="8">3.6.5.-</ecNumber>
    </recommendedName>
    <alternativeName>
        <fullName evidence="8">GTP-binding protein Obg</fullName>
    </alternativeName>
</protein>
<accession>A0A6B3L3V2</accession>
<comment type="subunit">
    <text evidence="8">Monomer.</text>
</comment>
<evidence type="ECO:0000256" key="3">
    <source>
        <dbReference type="ARBA" id="ARBA00022723"/>
    </source>
</evidence>
<dbReference type="GO" id="GO:0005737">
    <property type="term" value="C:cytoplasm"/>
    <property type="evidence" value="ECO:0007669"/>
    <property type="project" value="UniProtKB-SubCell"/>
</dbReference>
<dbReference type="Gene3D" id="2.70.210.12">
    <property type="entry name" value="GTP1/OBG domain"/>
    <property type="match status" value="1"/>
</dbReference>
<keyword evidence="4 8" id="KW-0547">Nucleotide-binding</keyword>
<dbReference type="InterPro" id="IPR006169">
    <property type="entry name" value="GTP1_OBG_dom"/>
</dbReference>
<dbReference type="InterPro" id="IPR027417">
    <property type="entry name" value="P-loop_NTPase"/>
</dbReference>
<feature type="binding site" evidence="8">
    <location>
        <position position="210"/>
    </location>
    <ligand>
        <name>Mg(2+)</name>
        <dbReference type="ChEBI" id="CHEBI:18420"/>
    </ligand>
</feature>
<dbReference type="KEGG" id="soa:G3M56_008470"/>
<feature type="binding site" evidence="8">
    <location>
        <begin position="327"/>
        <end position="329"/>
    </location>
    <ligand>
        <name>GTP</name>
        <dbReference type="ChEBI" id="CHEBI:37565"/>
    </ligand>
</feature>
<sequence length="350" mass="38114">MFVDHIRVHARAGNGGNGSVHFFRGKFNPKGGPDGGDGGDGGDVILEVSPHVDNLKTFFYDPKCFAADGKPGEGYQRSGKAGEDKTFRVPPGTLVFKCNAETLADAHRMFKEEDPDLVLEQIADLREIGETFVLAKGGRGGKGNYRYKSATNQAPEEAQDGTPGEEGIFFLEMRMIADIGLVGFPNAGKSTLVSQVSAAQPKIGAYPFTTLQPMIGVIEYPGYARATIADIPGLIEGAHENIGLGHEFLRHITRCGILLFVVDAAATEGRDPIEDLQKLRTEVKLYSEDLAERPWMIVANKVDLEESEEHIANIRARFPKKEVFAISARDNEGIDALKKRLGELVAHHAK</sequence>
<dbReference type="EC" id="3.6.5.-" evidence="8"/>
<dbReference type="PROSITE" id="PS51883">
    <property type="entry name" value="OBG"/>
    <property type="match status" value="1"/>
</dbReference>
<evidence type="ECO:0000256" key="1">
    <source>
        <dbReference type="ARBA" id="ARBA00007699"/>
    </source>
</evidence>
<evidence type="ECO:0000256" key="5">
    <source>
        <dbReference type="ARBA" id="ARBA00022801"/>
    </source>
</evidence>
<dbReference type="GO" id="GO:0005525">
    <property type="term" value="F:GTP binding"/>
    <property type="evidence" value="ECO:0007669"/>
    <property type="project" value="UniProtKB-UniRule"/>
</dbReference>
<comment type="cofactor">
    <cofactor evidence="8">
        <name>Mg(2+)</name>
        <dbReference type="ChEBI" id="CHEBI:18420"/>
    </cofactor>
</comment>
<dbReference type="NCBIfam" id="TIGR02729">
    <property type="entry name" value="Obg_CgtA"/>
    <property type="match status" value="1"/>
</dbReference>
<evidence type="ECO:0000256" key="8">
    <source>
        <dbReference type="HAMAP-Rule" id="MF_01454"/>
    </source>
</evidence>
<dbReference type="InterPro" id="IPR006073">
    <property type="entry name" value="GTP-bd"/>
</dbReference>
<dbReference type="NCBIfam" id="TIGR00231">
    <property type="entry name" value="small_GTP"/>
    <property type="match status" value="1"/>
</dbReference>
<comment type="similarity">
    <text evidence="1 8">Belongs to the TRAFAC class OBG-HflX-like GTPase superfamily. OBG GTPase family.</text>
</comment>
<dbReference type="HAMAP" id="MF_01454">
    <property type="entry name" value="GTPase_Obg"/>
    <property type="match status" value="1"/>
</dbReference>
<dbReference type="Pfam" id="PF01926">
    <property type="entry name" value="MMR_HSR1"/>
    <property type="match status" value="1"/>
</dbReference>
<dbReference type="GO" id="GO:0000287">
    <property type="term" value="F:magnesium ion binding"/>
    <property type="evidence" value="ECO:0007669"/>
    <property type="project" value="InterPro"/>
</dbReference>
<keyword evidence="6 8" id="KW-0460">Magnesium</keyword>
<dbReference type="InterPro" id="IPR031167">
    <property type="entry name" value="G_OBG"/>
</dbReference>
<dbReference type="RefSeq" id="WP_164363567.1">
    <property type="nucleotide sequence ID" value="NZ_CP066776.1"/>
</dbReference>
<dbReference type="GO" id="GO:0043022">
    <property type="term" value="F:ribosome binding"/>
    <property type="evidence" value="ECO:0007669"/>
    <property type="project" value="UniProtKB-ARBA"/>
</dbReference>
<dbReference type="AlphaFoldDB" id="A0A6B3L3V2"/>
<dbReference type="NCBIfam" id="NF008955">
    <property type="entry name" value="PRK12297.1"/>
    <property type="match status" value="1"/>
</dbReference>
<dbReference type="PROSITE" id="PS51710">
    <property type="entry name" value="G_OBG"/>
    <property type="match status" value="1"/>
</dbReference>
<proteinExistence type="inferred from homology"/>
<feature type="binding site" evidence="8">
    <location>
        <begin position="300"/>
        <end position="303"/>
    </location>
    <ligand>
        <name>GTP</name>
        <dbReference type="ChEBI" id="CHEBI:37565"/>
    </ligand>
</feature>
<dbReference type="InterPro" id="IPR045086">
    <property type="entry name" value="OBG_GTPase"/>
</dbReference>
<dbReference type="PANTHER" id="PTHR11702">
    <property type="entry name" value="DEVELOPMENTALLY REGULATED GTP-BINDING PROTEIN-RELATED"/>
    <property type="match status" value="1"/>
</dbReference>
<keyword evidence="10" id="KW-1185">Reference proteome</keyword>
<keyword evidence="3 8" id="KW-0479">Metal-binding</keyword>
<dbReference type="InterPro" id="IPR014100">
    <property type="entry name" value="GTP-bd_Obg/CgtA"/>
</dbReference>
<dbReference type="FunFam" id="2.70.210.12:FF:000001">
    <property type="entry name" value="GTPase Obg"/>
    <property type="match status" value="1"/>
</dbReference>
<dbReference type="SUPFAM" id="SSF52540">
    <property type="entry name" value="P-loop containing nucleoside triphosphate hydrolases"/>
    <property type="match status" value="1"/>
</dbReference>
<feature type="binding site" evidence="8">
    <location>
        <begin position="183"/>
        <end position="190"/>
    </location>
    <ligand>
        <name>GTP</name>
        <dbReference type="ChEBI" id="CHEBI:37565"/>
    </ligand>
</feature>
<keyword evidence="5 8" id="KW-0378">Hydrolase</keyword>
<organism evidence="9 10">
    <name type="scientific">Sulfuriroseicoccus oceanibius</name>
    <dbReference type="NCBI Taxonomy" id="2707525"/>
    <lineage>
        <taxon>Bacteria</taxon>
        <taxon>Pseudomonadati</taxon>
        <taxon>Verrucomicrobiota</taxon>
        <taxon>Verrucomicrobiia</taxon>
        <taxon>Verrucomicrobiales</taxon>
        <taxon>Verrucomicrobiaceae</taxon>
        <taxon>Sulfuriroseicoccus</taxon>
    </lineage>
</organism>
<name>A0A6B3L3V2_9BACT</name>
<keyword evidence="2 8" id="KW-0963">Cytoplasm</keyword>
<dbReference type="PIRSF" id="PIRSF002401">
    <property type="entry name" value="GTP_bd_Obg/CgtA"/>
    <property type="match status" value="1"/>
</dbReference>